<dbReference type="Proteomes" id="UP000585474">
    <property type="component" value="Unassembled WGS sequence"/>
</dbReference>
<keyword evidence="5 7" id="KW-0456">Lyase</keyword>
<keyword evidence="8" id="KW-0808">Transferase</keyword>
<dbReference type="InterPro" id="IPR015421">
    <property type="entry name" value="PyrdxlP-dep_Trfase_major"/>
</dbReference>
<comment type="cofactor">
    <cofactor evidence="1 6 7">
        <name>pyridoxal 5'-phosphate</name>
        <dbReference type="ChEBI" id="CHEBI:597326"/>
    </cofactor>
</comment>
<evidence type="ECO:0000256" key="2">
    <source>
        <dbReference type="ARBA" id="ARBA00009533"/>
    </source>
</evidence>
<dbReference type="GO" id="GO:0019752">
    <property type="term" value="P:carboxylic acid metabolic process"/>
    <property type="evidence" value="ECO:0007669"/>
    <property type="project" value="InterPro"/>
</dbReference>
<evidence type="ECO:0000256" key="1">
    <source>
        <dbReference type="ARBA" id="ARBA00001933"/>
    </source>
</evidence>
<evidence type="ECO:0000313" key="8">
    <source>
        <dbReference type="EMBL" id="GFZ13484.1"/>
    </source>
</evidence>
<dbReference type="PANTHER" id="PTHR11999">
    <property type="entry name" value="GROUP II PYRIDOXAL-5-PHOSPHATE DECARBOXYLASE"/>
    <property type="match status" value="1"/>
</dbReference>
<evidence type="ECO:0000256" key="6">
    <source>
        <dbReference type="PIRSR" id="PIRSR602129-50"/>
    </source>
</evidence>
<dbReference type="GO" id="GO:0036469">
    <property type="term" value="F:L-tryptophan decarboxylase activity"/>
    <property type="evidence" value="ECO:0007669"/>
    <property type="project" value="UniProtKB-ARBA"/>
</dbReference>
<dbReference type="GO" id="GO:0016740">
    <property type="term" value="F:transferase activity"/>
    <property type="evidence" value="ECO:0007669"/>
    <property type="project" value="UniProtKB-KW"/>
</dbReference>
<organism evidence="8 9">
    <name type="scientific">Actinidia rufa</name>
    <dbReference type="NCBI Taxonomy" id="165716"/>
    <lineage>
        <taxon>Eukaryota</taxon>
        <taxon>Viridiplantae</taxon>
        <taxon>Streptophyta</taxon>
        <taxon>Embryophyta</taxon>
        <taxon>Tracheophyta</taxon>
        <taxon>Spermatophyta</taxon>
        <taxon>Magnoliopsida</taxon>
        <taxon>eudicotyledons</taxon>
        <taxon>Gunneridae</taxon>
        <taxon>Pentapetalae</taxon>
        <taxon>asterids</taxon>
        <taxon>Ericales</taxon>
        <taxon>Actinidiaceae</taxon>
        <taxon>Actinidia</taxon>
    </lineage>
</organism>
<dbReference type="GO" id="GO:0005737">
    <property type="term" value="C:cytoplasm"/>
    <property type="evidence" value="ECO:0007669"/>
    <property type="project" value="TreeGrafter"/>
</dbReference>
<dbReference type="InterPro" id="IPR010977">
    <property type="entry name" value="Aromatic_deC"/>
</dbReference>
<proteinExistence type="inferred from homology"/>
<dbReference type="SUPFAM" id="SSF53383">
    <property type="entry name" value="PLP-dependent transferases"/>
    <property type="match status" value="1"/>
</dbReference>
<gene>
    <name evidence="8" type="ORF">Acr_23g0018690</name>
</gene>
<dbReference type="Gene3D" id="1.20.1340.10">
    <property type="entry name" value="dopa decarboxylase, N-terminal domain"/>
    <property type="match status" value="1"/>
</dbReference>
<dbReference type="FunFam" id="1.20.1340.10:FF:000001">
    <property type="entry name" value="Histidine decarboxylase"/>
    <property type="match status" value="1"/>
</dbReference>
<comment type="similarity">
    <text evidence="2 7">Belongs to the group II decarboxylase family.</text>
</comment>
<evidence type="ECO:0000313" key="9">
    <source>
        <dbReference type="Proteomes" id="UP000585474"/>
    </source>
</evidence>
<dbReference type="GO" id="GO:0030170">
    <property type="term" value="F:pyridoxal phosphate binding"/>
    <property type="evidence" value="ECO:0007669"/>
    <property type="project" value="InterPro"/>
</dbReference>
<dbReference type="Gene3D" id="3.40.640.10">
    <property type="entry name" value="Type I PLP-dependent aspartate aminotransferase-like (Major domain)"/>
    <property type="match status" value="1"/>
</dbReference>
<keyword evidence="4 6" id="KW-0663">Pyridoxal phosphate</keyword>
<comment type="caution">
    <text evidence="8">The sequence shown here is derived from an EMBL/GenBank/DDBJ whole genome shotgun (WGS) entry which is preliminary data.</text>
</comment>
<keyword evidence="9" id="KW-1185">Reference proteome</keyword>
<dbReference type="EMBL" id="BJWL01000023">
    <property type="protein sequence ID" value="GFZ13484.1"/>
    <property type="molecule type" value="Genomic_DNA"/>
</dbReference>
<accession>A0A7J0GS82</accession>
<dbReference type="GO" id="GO:0006520">
    <property type="term" value="P:amino acid metabolic process"/>
    <property type="evidence" value="ECO:0007669"/>
    <property type="project" value="InterPro"/>
</dbReference>
<feature type="modified residue" description="N6-(pyridoxal phosphate)lysine" evidence="6">
    <location>
        <position position="343"/>
    </location>
</feature>
<dbReference type="OrthoDB" id="639767at2759"/>
<evidence type="ECO:0000256" key="4">
    <source>
        <dbReference type="ARBA" id="ARBA00022898"/>
    </source>
</evidence>
<dbReference type="FunFam" id="3.40.640.10:FF:000025">
    <property type="entry name" value="Histidine decarboxylase"/>
    <property type="match status" value="1"/>
</dbReference>
<dbReference type="InterPro" id="IPR021115">
    <property type="entry name" value="Pyridoxal-P_BS"/>
</dbReference>
<dbReference type="InterPro" id="IPR002129">
    <property type="entry name" value="PyrdxlP-dep_de-COase"/>
</dbReference>
<dbReference type="PRINTS" id="PR00800">
    <property type="entry name" value="YHDCRBOXLASE"/>
</dbReference>
<protein>
    <submittedName>
        <fullName evidence="8">Pyridoxal phosphate (PLP)-dependent transferases superfamily protein</fullName>
    </submittedName>
</protein>
<name>A0A7J0GS82_9ERIC</name>
<evidence type="ECO:0000256" key="3">
    <source>
        <dbReference type="ARBA" id="ARBA00022793"/>
    </source>
</evidence>
<evidence type="ECO:0000256" key="7">
    <source>
        <dbReference type="RuleBase" id="RU000382"/>
    </source>
</evidence>
<dbReference type="InterPro" id="IPR015422">
    <property type="entry name" value="PyrdxlP-dep_Trfase_small"/>
</dbReference>
<dbReference type="InterPro" id="IPR015424">
    <property type="entry name" value="PyrdxlP-dep_Trfase"/>
</dbReference>
<evidence type="ECO:0000256" key="5">
    <source>
        <dbReference type="ARBA" id="ARBA00023239"/>
    </source>
</evidence>
<dbReference type="AlphaFoldDB" id="A0A7J0GS82"/>
<keyword evidence="3" id="KW-0210">Decarboxylase</keyword>
<dbReference type="PROSITE" id="PS00392">
    <property type="entry name" value="DDC_GAD_HDC_YDC"/>
    <property type="match status" value="1"/>
</dbReference>
<dbReference type="CDD" id="cd06450">
    <property type="entry name" value="DOPA_deC_like"/>
    <property type="match status" value="1"/>
</dbReference>
<dbReference type="PANTHER" id="PTHR11999:SF70">
    <property type="entry name" value="MIP05841P"/>
    <property type="match status" value="1"/>
</dbReference>
<sequence>MGGGAREGEEVAKGMDRRRRREVLEEVVAGGCCEGSRVREGDLKPMDAEQLRENAHKMVDFIADYYKNIENFPVLSQVQPGYLRKLLPDSAPNRPESLQDVLDDVQAKIFPGVTHWQSPDYFAYYPSNSSIAGFLGEMLSAGINMVGFSWITSPAATELEMIVLDWLAKLLKLPDYFFSTGQGGGVIQGTASEAVLVVLLAARDKVLRRVGKDAIGKLVVYASDQTHSALQKACQIGGIHPENCRLLKTDSSTDYALSPELLNEAISHDVAVGLIPFFLCATVGTTSSTAVDPLLALGKITKSNGMWFHVDAAYAGSACICPEFRHYIDGIEEADSFNMNAHKWFLTNFDCSVLWVKDRNALIQSLLNKSRVSKKQTFVPRNTYHSASEANMVVDYKDWQIPLGRRFRSLKLWMVLRLYGLENLQCYLRNHIQLAKHFEELVSQDSRFKVVAPRKFSLVCFCVLPPCDKEDCANKLNRDLLDAVNSTGKLFISHTVLSGKYTLRFAVGAPLTEERHVNEAWKVLQDKASALLQSL</sequence>
<reference evidence="8 9" key="1">
    <citation type="submission" date="2019-07" db="EMBL/GenBank/DDBJ databases">
        <title>De Novo Assembly of kiwifruit Actinidia rufa.</title>
        <authorList>
            <person name="Sugita-Konishi S."/>
            <person name="Sato K."/>
            <person name="Mori E."/>
            <person name="Abe Y."/>
            <person name="Kisaki G."/>
            <person name="Hamano K."/>
            <person name="Suezawa K."/>
            <person name="Otani M."/>
            <person name="Fukuda T."/>
            <person name="Manabe T."/>
            <person name="Gomi K."/>
            <person name="Tabuchi M."/>
            <person name="Akimitsu K."/>
            <person name="Kataoka I."/>
        </authorList>
    </citation>
    <scope>NUCLEOTIDE SEQUENCE [LARGE SCALE GENOMIC DNA]</scope>
    <source>
        <strain evidence="9">cv. Fuchu</strain>
    </source>
</reference>
<dbReference type="Pfam" id="PF00282">
    <property type="entry name" value="Pyridoxal_deC"/>
    <property type="match status" value="1"/>
</dbReference>
<dbReference type="Gene3D" id="3.90.1150.10">
    <property type="entry name" value="Aspartate Aminotransferase, domain 1"/>
    <property type="match status" value="1"/>
</dbReference>